<dbReference type="RefSeq" id="XP_003676828.1">
    <property type="nucleotide sequence ID" value="XM_003676780.1"/>
</dbReference>
<proteinExistence type="predicted"/>
<organism evidence="2 3">
    <name type="scientific">Naumovozyma castellii</name>
    <name type="common">Yeast</name>
    <name type="synonym">Saccharomyces castellii</name>
    <dbReference type="NCBI Taxonomy" id="27288"/>
    <lineage>
        <taxon>Eukaryota</taxon>
        <taxon>Fungi</taxon>
        <taxon>Dikarya</taxon>
        <taxon>Ascomycota</taxon>
        <taxon>Saccharomycotina</taxon>
        <taxon>Saccharomycetes</taxon>
        <taxon>Saccharomycetales</taxon>
        <taxon>Saccharomycetaceae</taxon>
        <taxon>Naumovozyma</taxon>
    </lineage>
</organism>
<dbReference type="CDD" id="cd07389">
    <property type="entry name" value="MPP_PhoD"/>
    <property type="match status" value="1"/>
</dbReference>
<dbReference type="OMA" id="WFGKGFW"/>
<sequence length="708" mass="80897">MTMNEEIKDTWFDAWDTQTLYQDKVIGCDECVQGSPISKSGIVCGPVLRLIDVNYDTLTYNGSILMVTKNDNVPPVINYTIGPAYEEKGDDLRTRQFSEGQFKPVLFHTDDLGEDASFQFYRYKINLPLMNSEQMVKYSVNGRFQPHFRFFIPSKTMNFNTIAYSCNGFSLSVDTSVFKGSLWFDILNKHSKVHYHVMLGGGDQIYSDSIRLYSPTVHEWLETHDPIKKYTTNISPEFFKDMNHFYLKEYIEWYGYGHWRGSTPKSMTTQRCLPIALSTIPSINIWDDHDIIDGFGSYSDSFMRTPMFSSIGKAAYKYYMLFQHHVSTDPSDKDAYLNDSNWILGKSVGPYIGEKSHSVFTRLGPTMGLLGLDCRTERQLHEILSSETYDLVSQRLRNEISKGKLNHLLIMLGVPIAYPRLVWLEWLFTSRLLAPLKYLAKKGLFARGLVNDFNGDVELLDDLNDHWCAKHHKKERNYLIAKLQDFAAENGIRVTILSGDVHLASLGRFKSKIHKRHVIHEEEHEKENLATINNPENDVRLMFNVISSAVVNTPPPTAMAKLLQHRAPVHHFDFSTDEDSVPIFKFDTDGTTKRYEAGFMNKRNWSDVIPVQNILQNDYLNGVFRLKMGEMVIPGIVRPNEGILPVKTTEKQDQGYPVTPDGVIASIHVETDQLNPASSSTCYALPIPELRTKSKSLSHKGIKHVVLP</sequence>
<keyword evidence="3" id="KW-1185">Reference proteome</keyword>
<dbReference type="OrthoDB" id="2419400at2759"/>
<reference evidence="2 3" key="1">
    <citation type="journal article" date="2011" name="Proc. Natl. Acad. Sci. U.S.A.">
        <title>Evolutionary erosion of yeast sex chromosomes by mating-type switching accidents.</title>
        <authorList>
            <person name="Gordon J.L."/>
            <person name="Armisen D."/>
            <person name="Proux-Wera E."/>
            <person name="Oheigeartaigh S.S."/>
            <person name="Byrne K.P."/>
            <person name="Wolfe K.H."/>
        </authorList>
    </citation>
    <scope>NUCLEOTIDE SEQUENCE [LARGE SCALE GENOMIC DNA]</scope>
    <source>
        <strain evidence="3">ATCC 76901 / BCRC 22586 / CBS 4309 / NBRC 1992 / NRRL Y-12630</strain>
    </source>
</reference>
<dbReference type="GeneID" id="96904099"/>
<dbReference type="Gene3D" id="3.60.21.70">
    <property type="entry name" value="PhoD-like phosphatase"/>
    <property type="match status" value="1"/>
</dbReference>
<dbReference type="PANTHER" id="PTHR46689:SF1">
    <property type="entry name" value="PHOD-LIKE PHOSPHATASE DOMAIN-CONTAINING PROTEIN"/>
    <property type="match status" value="1"/>
</dbReference>
<dbReference type="AlphaFoldDB" id="G0VG52"/>
<reference key="2">
    <citation type="submission" date="2011-08" db="EMBL/GenBank/DDBJ databases">
        <title>Genome sequence of Naumovozyma castellii.</title>
        <authorList>
            <person name="Gordon J.L."/>
            <person name="Armisen D."/>
            <person name="Proux-Wera E."/>
            <person name="OhEigeartaigh S.S."/>
            <person name="Byrne K.P."/>
            <person name="Wolfe K.H."/>
        </authorList>
    </citation>
    <scope>NUCLEOTIDE SEQUENCE</scope>
    <source>
        <strain>Type strain:CBS 4309</strain>
    </source>
</reference>
<dbReference type="KEGG" id="ncs:NCAS_0E04020"/>
<dbReference type="InterPro" id="IPR018946">
    <property type="entry name" value="PhoD-like_MPP"/>
</dbReference>
<dbReference type="EMBL" id="HE576756">
    <property type="protein sequence ID" value="CCC70472.1"/>
    <property type="molecule type" value="Genomic_DNA"/>
</dbReference>
<feature type="domain" description="PhoD-like phosphatase" evidence="1">
    <location>
        <begin position="148"/>
        <end position="425"/>
    </location>
</feature>
<dbReference type="Pfam" id="PF19050">
    <property type="entry name" value="PhoD_2"/>
    <property type="match status" value="2"/>
</dbReference>
<dbReference type="STRING" id="1064592.G0VG52"/>
<accession>G0VG52</accession>
<evidence type="ECO:0000259" key="1">
    <source>
        <dbReference type="Pfam" id="PF19050"/>
    </source>
</evidence>
<dbReference type="eggNOG" id="ENOG502QPI0">
    <property type="taxonomic scope" value="Eukaryota"/>
</dbReference>
<dbReference type="FunCoup" id="G0VG52">
    <property type="interactions" value="98"/>
</dbReference>
<dbReference type="HOGENOM" id="CLU_000998_3_0_1"/>
<evidence type="ECO:0000313" key="2">
    <source>
        <dbReference type="EMBL" id="CCC70472.1"/>
    </source>
</evidence>
<feature type="domain" description="PhoD-like phosphatase" evidence="1">
    <location>
        <begin position="439"/>
        <end position="612"/>
    </location>
</feature>
<dbReference type="InterPro" id="IPR038607">
    <property type="entry name" value="PhoD-like_sf"/>
</dbReference>
<evidence type="ECO:0000313" key="3">
    <source>
        <dbReference type="Proteomes" id="UP000001640"/>
    </source>
</evidence>
<dbReference type="GO" id="GO:0005886">
    <property type="term" value="C:plasma membrane"/>
    <property type="evidence" value="ECO:0007669"/>
    <property type="project" value="EnsemblFungi"/>
</dbReference>
<dbReference type="InParanoid" id="G0VG52"/>
<name>G0VG52_NAUCA</name>
<dbReference type="Proteomes" id="UP000001640">
    <property type="component" value="Chromosome 5"/>
</dbReference>
<protein>
    <recommendedName>
        <fullName evidence="1">PhoD-like phosphatase domain-containing protein</fullName>
    </recommendedName>
</protein>
<dbReference type="PANTHER" id="PTHR46689">
    <property type="entry name" value="MEMBRANE PROTEIN, PUTATIVE-RELATED"/>
    <property type="match status" value="1"/>
</dbReference>
<dbReference type="InterPro" id="IPR043904">
    <property type="entry name" value="PhoD_2-like"/>
</dbReference>
<gene>
    <name evidence="2" type="primary">NCAS0E04020</name>
    <name evidence="2" type="ordered locus">NCAS_0E04020</name>
</gene>